<evidence type="ECO:0000313" key="5">
    <source>
        <dbReference type="Proteomes" id="UP000280296"/>
    </source>
</evidence>
<feature type="compositionally biased region" description="Basic residues" evidence="1">
    <location>
        <begin position="78"/>
        <end position="109"/>
    </location>
</feature>
<reference evidence="4 5" key="2">
    <citation type="submission" date="2019-01" db="EMBL/GenBank/DDBJ databases">
        <title>Tautonia sociabilis, a novel thermotolerant planctomycete of Isosphaeraceae family, isolated from a 4000 m deep subterranean habitat.</title>
        <authorList>
            <person name="Kovaleva O.L."/>
            <person name="Elcheninov A.G."/>
            <person name="Van Heerden E."/>
            <person name="Toshchakov S.V."/>
            <person name="Novikov A."/>
            <person name="Bonch-Osmolovskaya E.A."/>
            <person name="Kublanov I.V."/>
        </authorList>
    </citation>
    <scope>NUCLEOTIDE SEQUENCE [LARGE SCALE GENOMIC DNA]</scope>
    <source>
        <strain evidence="4 5">GM2012</strain>
    </source>
</reference>
<dbReference type="SUPFAM" id="SSF54523">
    <property type="entry name" value="Pili subunits"/>
    <property type="match status" value="1"/>
</dbReference>
<name>A0A432MCC8_9BACT</name>
<dbReference type="Proteomes" id="UP000280296">
    <property type="component" value="Unassembled WGS sequence"/>
</dbReference>
<dbReference type="InterPro" id="IPR045584">
    <property type="entry name" value="Pilin-like"/>
</dbReference>
<evidence type="ECO:0000259" key="3">
    <source>
        <dbReference type="Pfam" id="PF07596"/>
    </source>
</evidence>
<dbReference type="AlphaFoldDB" id="A0A432MCC8"/>
<organism evidence="4 5">
    <name type="scientific">Tautonia sociabilis</name>
    <dbReference type="NCBI Taxonomy" id="2080755"/>
    <lineage>
        <taxon>Bacteria</taxon>
        <taxon>Pseudomonadati</taxon>
        <taxon>Planctomycetota</taxon>
        <taxon>Planctomycetia</taxon>
        <taxon>Isosphaerales</taxon>
        <taxon>Isosphaeraceae</taxon>
        <taxon>Tautonia</taxon>
    </lineage>
</organism>
<dbReference type="PANTHER" id="PTHR30093">
    <property type="entry name" value="GENERAL SECRETION PATHWAY PROTEIN G"/>
    <property type="match status" value="1"/>
</dbReference>
<protein>
    <submittedName>
        <fullName evidence="4">DUF1559 domain-containing protein</fullName>
    </submittedName>
</protein>
<reference evidence="4 5" key="1">
    <citation type="submission" date="2018-12" db="EMBL/GenBank/DDBJ databases">
        <authorList>
            <person name="Toschakov S.V."/>
        </authorList>
    </citation>
    <scope>NUCLEOTIDE SEQUENCE [LARGE SCALE GENOMIC DNA]</scope>
    <source>
        <strain evidence="4 5">GM2012</strain>
    </source>
</reference>
<feature type="domain" description="DUF1559" evidence="3">
    <location>
        <begin position="199"/>
        <end position="450"/>
    </location>
</feature>
<evidence type="ECO:0000313" key="4">
    <source>
        <dbReference type="EMBL" id="RUL81761.1"/>
    </source>
</evidence>
<evidence type="ECO:0000256" key="2">
    <source>
        <dbReference type="SAM" id="Phobius"/>
    </source>
</evidence>
<dbReference type="Gene3D" id="3.30.700.10">
    <property type="entry name" value="Glycoprotein, Type 4 Pilin"/>
    <property type="match status" value="1"/>
</dbReference>
<comment type="caution">
    <text evidence="4">The sequence shown here is derived from an EMBL/GenBank/DDBJ whole genome shotgun (WGS) entry which is preliminary data.</text>
</comment>
<dbReference type="NCBIfam" id="TIGR04294">
    <property type="entry name" value="pre_pil_HX9DG"/>
    <property type="match status" value="1"/>
</dbReference>
<dbReference type="Pfam" id="PF07596">
    <property type="entry name" value="SBP_bac_10"/>
    <property type="match status" value="1"/>
</dbReference>
<keyword evidence="2" id="KW-1133">Transmembrane helix</keyword>
<keyword evidence="2" id="KW-0472">Membrane</keyword>
<dbReference type="PANTHER" id="PTHR30093:SF2">
    <property type="entry name" value="TYPE II SECRETION SYSTEM PROTEIN H"/>
    <property type="match status" value="1"/>
</dbReference>
<sequence length="470" mass="49913">MPVVRRIGMRPWRSPARGRPSGPISAGRLAAGRPGAGDRAPIDRGDEAGPRSSVRTWGHRALHAGVSGGRGRGVPAQRRPRGQAARRHHGQRLGGRGRRSGRRPLHALRRREDADAARPLRVAGRRHGHRASLWGRSDDPAGIGGREDGFPADRNRGGPMKARRAGGIGGVAGGLSLVECLVVVTILGLLAALIIPAVQAAREAARRLGCGNNLRQLGIALNQYAGVFGSYPIDGEHPRSSIHVALLPFLDQGPLAETLADQATAVVPQLSSFLCPSDAVPLAEPGVTWTSYAGNHGVGVQRHGYNGIYGLAGGRPVGPGSVTDGLSSTIALSEWCLGDTTPEARDPKRTLFHTPVRLDRPEDLDRFAEACRGIDTKTARVNHHAKGLDWTWSEFGHTFYNHTLSPNQPSCLNGTGYQIGAWTAGSMHPGGVNCAFADGHVRLVKDTIDVLTWRALGSRDGGETDHPAGR</sequence>
<gene>
    <name evidence="4" type="ORF">TsocGM_24510</name>
</gene>
<feature type="compositionally biased region" description="Basic and acidic residues" evidence="1">
    <location>
        <begin position="145"/>
        <end position="156"/>
    </location>
</feature>
<feature type="compositionally biased region" description="Basic and acidic residues" evidence="1">
    <location>
        <begin position="40"/>
        <end position="49"/>
    </location>
</feature>
<feature type="compositionally biased region" description="Low complexity" evidence="1">
    <location>
        <begin position="26"/>
        <end position="39"/>
    </location>
</feature>
<accession>A0A432MCC8</accession>
<keyword evidence="2" id="KW-0812">Transmembrane</keyword>
<evidence type="ECO:0000256" key="1">
    <source>
        <dbReference type="SAM" id="MobiDB-lite"/>
    </source>
</evidence>
<dbReference type="InterPro" id="IPR011453">
    <property type="entry name" value="DUF1559"/>
</dbReference>
<feature type="region of interest" description="Disordered" evidence="1">
    <location>
        <begin position="1"/>
        <end position="158"/>
    </location>
</feature>
<dbReference type="EMBL" id="RYZH01000084">
    <property type="protein sequence ID" value="RUL81761.1"/>
    <property type="molecule type" value="Genomic_DNA"/>
</dbReference>
<proteinExistence type="predicted"/>
<dbReference type="InterPro" id="IPR027558">
    <property type="entry name" value="Pre_pil_HX9DG_C"/>
</dbReference>
<keyword evidence="5" id="KW-1185">Reference proteome</keyword>
<feature type="transmembrane region" description="Helical" evidence="2">
    <location>
        <begin position="165"/>
        <end position="198"/>
    </location>
</feature>